<comment type="caution">
    <text evidence="1">The sequence shown here is derived from an EMBL/GenBank/DDBJ whole genome shotgun (WGS) entry which is preliminary data.</text>
</comment>
<name>A0A8H5UQ56_9HYPO</name>
<dbReference type="EMBL" id="JAAOAS010000111">
    <property type="protein sequence ID" value="KAF5593330.1"/>
    <property type="molecule type" value="Genomic_DNA"/>
</dbReference>
<sequence length="147" mass="17273">MAFQMRDRLNLRENVVRGDKVASSRDPNTVLRNHRMLTKEEKFALIRYTREYTRVLVHQRGQASASSKKLLKEFYAEVFLHWLTSRRRSPSPTSTHRGDSQTLVGFRKKTYSEEAIKGATQNCGKPVYLSLNVSEDAEFMMWTWERQ</sequence>
<dbReference type="Proteomes" id="UP000546213">
    <property type="component" value="Unassembled WGS sequence"/>
</dbReference>
<reference evidence="1 2" key="1">
    <citation type="submission" date="2020-05" db="EMBL/GenBank/DDBJ databases">
        <title>Identification and distribution of gene clusters putatively required for synthesis of sphingolipid metabolism inhibitors in phylogenetically diverse species of the filamentous fungus Fusarium.</title>
        <authorList>
            <person name="Kim H.-S."/>
            <person name="Busman M."/>
            <person name="Brown D.W."/>
            <person name="Divon H."/>
            <person name="Uhlig S."/>
            <person name="Proctor R.H."/>
        </authorList>
    </citation>
    <scope>NUCLEOTIDE SEQUENCE [LARGE SCALE GENOMIC DNA]</scope>
    <source>
        <strain evidence="1 2">NRRL 36939</strain>
    </source>
</reference>
<dbReference type="OrthoDB" id="5077589at2759"/>
<protein>
    <recommendedName>
        <fullName evidence="3">Transposase</fullName>
    </recommendedName>
</protein>
<proteinExistence type="predicted"/>
<evidence type="ECO:0000313" key="2">
    <source>
        <dbReference type="Proteomes" id="UP000546213"/>
    </source>
</evidence>
<evidence type="ECO:0008006" key="3">
    <source>
        <dbReference type="Google" id="ProtNLM"/>
    </source>
</evidence>
<gene>
    <name evidence="1" type="ORF">FPCIR_5335</name>
</gene>
<evidence type="ECO:0000313" key="1">
    <source>
        <dbReference type="EMBL" id="KAF5593330.1"/>
    </source>
</evidence>
<keyword evidence="2" id="KW-1185">Reference proteome</keyword>
<accession>A0A8H5UQ56</accession>
<dbReference type="AlphaFoldDB" id="A0A8H5UQ56"/>
<organism evidence="1 2">
    <name type="scientific">Fusarium pseudocircinatum</name>
    <dbReference type="NCBI Taxonomy" id="56676"/>
    <lineage>
        <taxon>Eukaryota</taxon>
        <taxon>Fungi</taxon>
        <taxon>Dikarya</taxon>
        <taxon>Ascomycota</taxon>
        <taxon>Pezizomycotina</taxon>
        <taxon>Sordariomycetes</taxon>
        <taxon>Hypocreomycetidae</taxon>
        <taxon>Hypocreales</taxon>
        <taxon>Nectriaceae</taxon>
        <taxon>Fusarium</taxon>
        <taxon>Fusarium fujikuroi species complex</taxon>
    </lineage>
</organism>